<dbReference type="InterPro" id="IPR000550">
    <property type="entry name" value="Hppk"/>
</dbReference>
<keyword evidence="6 10" id="KW-0418">Kinase</keyword>
<accession>A0A1I4PSJ1</accession>
<sequence>MMNHSYIALGSNIGDREYYLREGVRELGEHPRLHVTELSSIYETAPVGVTDQPSFLNMVLSLRTDMTPLELLEITQSIEHRLDRVRDKHWGPRTIDLDILLFNDENIKMNELNIPHPRMHERAFVLIPLCEIAASHYVSHYRQTIQELAAPLSSREKEGVHVWKNCFGQGGFGLFEN</sequence>
<dbReference type="STRING" id="266892.SAMN04488054_1315"/>
<dbReference type="NCBIfam" id="TIGR01498">
    <property type="entry name" value="folK"/>
    <property type="match status" value="1"/>
</dbReference>
<evidence type="ECO:0000313" key="11">
    <source>
        <dbReference type="Proteomes" id="UP000199668"/>
    </source>
</evidence>
<dbReference type="EMBL" id="FOTY01000031">
    <property type="protein sequence ID" value="SFM30717.1"/>
    <property type="molecule type" value="Genomic_DNA"/>
</dbReference>
<evidence type="ECO:0000313" key="10">
    <source>
        <dbReference type="EMBL" id="SFM30717.1"/>
    </source>
</evidence>
<evidence type="ECO:0000256" key="3">
    <source>
        <dbReference type="ARBA" id="ARBA00013253"/>
    </source>
</evidence>
<dbReference type="PROSITE" id="PS00794">
    <property type="entry name" value="HPPK"/>
    <property type="match status" value="1"/>
</dbReference>
<dbReference type="Gene3D" id="3.30.70.560">
    <property type="entry name" value="7,8-Dihydro-6-hydroxymethylpterin-pyrophosphokinase HPPK"/>
    <property type="match status" value="1"/>
</dbReference>
<evidence type="ECO:0000256" key="8">
    <source>
        <dbReference type="ARBA" id="ARBA00022909"/>
    </source>
</evidence>
<evidence type="ECO:0000256" key="1">
    <source>
        <dbReference type="ARBA" id="ARBA00000198"/>
    </source>
</evidence>
<proteinExistence type="predicted"/>
<evidence type="ECO:0000256" key="5">
    <source>
        <dbReference type="ARBA" id="ARBA00022741"/>
    </source>
</evidence>
<dbReference type="GO" id="GO:0003848">
    <property type="term" value="F:2-amino-4-hydroxy-6-hydroxymethyldihydropteridine diphosphokinase activity"/>
    <property type="evidence" value="ECO:0007669"/>
    <property type="project" value="UniProtKB-EC"/>
</dbReference>
<dbReference type="UniPathway" id="UPA00077">
    <property type="reaction ID" value="UER00155"/>
</dbReference>
<evidence type="ECO:0000256" key="2">
    <source>
        <dbReference type="ARBA" id="ARBA00005051"/>
    </source>
</evidence>
<gene>
    <name evidence="10" type="ORF">SAMN04488054_1315</name>
</gene>
<evidence type="ECO:0000256" key="7">
    <source>
        <dbReference type="ARBA" id="ARBA00022840"/>
    </source>
</evidence>
<organism evidence="10 11">
    <name type="scientific">Salibacterium qingdaonense</name>
    <dbReference type="NCBI Taxonomy" id="266892"/>
    <lineage>
        <taxon>Bacteria</taxon>
        <taxon>Bacillati</taxon>
        <taxon>Bacillota</taxon>
        <taxon>Bacilli</taxon>
        <taxon>Bacillales</taxon>
        <taxon>Bacillaceae</taxon>
    </lineage>
</organism>
<protein>
    <recommendedName>
        <fullName evidence="3">2-amino-4-hydroxy-6-hydroxymethyldihydropteridine diphosphokinase</fullName>
        <ecNumber evidence="3">2.7.6.3</ecNumber>
    </recommendedName>
</protein>
<dbReference type="GO" id="GO:0016301">
    <property type="term" value="F:kinase activity"/>
    <property type="evidence" value="ECO:0007669"/>
    <property type="project" value="UniProtKB-KW"/>
</dbReference>
<dbReference type="GO" id="GO:0046654">
    <property type="term" value="P:tetrahydrofolate biosynthetic process"/>
    <property type="evidence" value="ECO:0007669"/>
    <property type="project" value="UniProtKB-UniPathway"/>
</dbReference>
<dbReference type="EC" id="2.7.6.3" evidence="3"/>
<dbReference type="InterPro" id="IPR035907">
    <property type="entry name" value="Hppk_sf"/>
</dbReference>
<dbReference type="Pfam" id="PF01288">
    <property type="entry name" value="HPPK"/>
    <property type="match status" value="1"/>
</dbReference>
<evidence type="ECO:0000256" key="4">
    <source>
        <dbReference type="ARBA" id="ARBA00022679"/>
    </source>
</evidence>
<dbReference type="GO" id="GO:0046656">
    <property type="term" value="P:folic acid biosynthetic process"/>
    <property type="evidence" value="ECO:0007669"/>
    <property type="project" value="UniProtKB-KW"/>
</dbReference>
<dbReference type="PANTHER" id="PTHR43071">
    <property type="entry name" value="2-AMINO-4-HYDROXY-6-HYDROXYMETHYLDIHYDROPTERIDINE PYROPHOSPHOKINASE"/>
    <property type="match status" value="1"/>
</dbReference>
<feature type="domain" description="7,8-dihydro-6-hydroxymethylpterin-pyrophosphokinase" evidence="9">
    <location>
        <begin position="89"/>
        <end position="100"/>
    </location>
</feature>
<dbReference type="CDD" id="cd00483">
    <property type="entry name" value="HPPK"/>
    <property type="match status" value="1"/>
</dbReference>
<comment type="pathway">
    <text evidence="2">Cofactor biosynthesis; tetrahydrofolate biosynthesis; 2-amino-4-hydroxy-6-hydroxymethyl-7,8-dihydropteridine diphosphate from 7,8-dihydroneopterin triphosphate: step 4/4.</text>
</comment>
<name>A0A1I4PSJ1_9BACI</name>
<dbReference type="PANTHER" id="PTHR43071:SF1">
    <property type="entry name" value="2-AMINO-4-HYDROXY-6-HYDROXYMETHYLDIHYDROPTERIDINE PYROPHOSPHOKINASE"/>
    <property type="match status" value="1"/>
</dbReference>
<keyword evidence="7" id="KW-0067">ATP-binding</keyword>
<dbReference type="OrthoDB" id="9808041at2"/>
<dbReference type="Proteomes" id="UP000199668">
    <property type="component" value="Unassembled WGS sequence"/>
</dbReference>
<dbReference type="RefSeq" id="WP_090928147.1">
    <property type="nucleotide sequence ID" value="NZ_FOTY01000031.1"/>
</dbReference>
<evidence type="ECO:0000256" key="6">
    <source>
        <dbReference type="ARBA" id="ARBA00022777"/>
    </source>
</evidence>
<dbReference type="GO" id="GO:0005524">
    <property type="term" value="F:ATP binding"/>
    <property type="evidence" value="ECO:0007669"/>
    <property type="project" value="UniProtKB-KW"/>
</dbReference>
<keyword evidence="8" id="KW-0289">Folate biosynthesis</keyword>
<dbReference type="AlphaFoldDB" id="A0A1I4PSJ1"/>
<comment type="catalytic activity">
    <reaction evidence="1">
        <text>6-hydroxymethyl-7,8-dihydropterin + ATP = (7,8-dihydropterin-6-yl)methyl diphosphate + AMP + H(+)</text>
        <dbReference type="Rhea" id="RHEA:11412"/>
        <dbReference type="ChEBI" id="CHEBI:15378"/>
        <dbReference type="ChEBI" id="CHEBI:30616"/>
        <dbReference type="ChEBI" id="CHEBI:44841"/>
        <dbReference type="ChEBI" id="CHEBI:72950"/>
        <dbReference type="ChEBI" id="CHEBI:456215"/>
        <dbReference type="EC" id="2.7.6.3"/>
    </reaction>
</comment>
<keyword evidence="5" id="KW-0547">Nucleotide-binding</keyword>
<keyword evidence="11" id="KW-1185">Reference proteome</keyword>
<dbReference type="SUPFAM" id="SSF55083">
    <property type="entry name" value="6-hydroxymethyl-7,8-dihydropterin pyrophosphokinase, HPPK"/>
    <property type="match status" value="1"/>
</dbReference>
<keyword evidence="4" id="KW-0808">Transferase</keyword>
<reference evidence="10 11" key="1">
    <citation type="submission" date="2016-10" db="EMBL/GenBank/DDBJ databases">
        <authorList>
            <person name="de Groot N.N."/>
        </authorList>
    </citation>
    <scope>NUCLEOTIDE SEQUENCE [LARGE SCALE GENOMIC DNA]</scope>
    <source>
        <strain evidence="10 11">CGMCC 1.6134</strain>
    </source>
</reference>
<evidence type="ECO:0000259" key="9">
    <source>
        <dbReference type="PROSITE" id="PS00794"/>
    </source>
</evidence>